<protein>
    <submittedName>
        <fullName evidence="2">Uncharacterized protein</fullName>
    </submittedName>
</protein>
<evidence type="ECO:0000313" key="2">
    <source>
        <dbReference type="EMBL" id="EJT51872.1"/>
    </source>
</evidence>
<organism evidence="2 3">
    <name type="scientific">Trichosporon asahii var. asahii (strain ATCC 90039 / CBS 2479 / JCM 2466 / KCTC 7840 / NBRC 103889/ NCYC 2677 / UAMH 7654)</name>
    <name type="common">Yeast</name>
    <dbReference type="NCBI Taxonomy" id="1186058"/>
    <lineage>
        <taxon>Eukaryota</taxon>
        <taxon>Fungi</taxon>
        <taxon>Dikarya</taxon>
        <taxon>Basidiomycota</taxon>
        <taxon>Agaricomycotina</taxon>
        <taxon>Tremellomycetes</taxon>
        <taxon>Trichosporonales</taxon>
        <taxon>Trichosporonaceae</taxon>
        <taxon>Trichosporon</taxon>
    </lineage>
</organism>
<reference evidence="2 3" key="1">
    <citation type="journal article" date="2012" name="Eukaryot. Cell">
        <title>Draft genome sequence of CBS 2479, the standard type strain of Trichosporon asahii.</title>
        <authorList>
            <person name="Yang R.Y."/>
            <person name="Li H.T."/>
            <person name="Zhu H."/>
            <person name="Zhou G.P."/>
            <person name="Wang M."/>
            <person name="Wang L."/>
        </authorList>
    </citation>
    <scope>NUCLEOTIDE SEQUENCE [LARGE SCALE GENOMIC DNA]</scope>
    <source>
        <strain evidence="3">ATCC 90039 / CBS 2479 / JCM 2466 / KCTC 7840 / NCYC 2677 / UAMH 7654</strain>
    </source>
</reference>
<comment type="caution">
    <text evidence="2">The sequence shown here is derived from an EMBL/GenBank/DDBJ whole genome shotgun (WGS) entry which is preliminary data.</text>
</comment>
<dbReference type="HOGENOM" id="CLU_681838_0_0_1"/>
<dbReference type="Proteomes" id="UP000002748">
    <property type="component" value="Unassembled WGS sequence"/>
</dbReference>
<feature type="compositionally biased region" description="Basic and acidic residues" evidence="1">
    <location>
        <begin position="310"/>
        <end position="336"/>
    </location>
</feature>
<dbReference type="AlphaFoldDB" id="J6F9B7"/>
<dbReference type="RefSeq" id="XP_014182593.1">
    <property type="nucleotide sequence ID" value="XM_014327118.1"/>
</dbReference>
<proteinExistence type="predicted"/>
<dbReference type="GeneID" id="25990381"/>
<dbReference type="EMBL" id="ALBS01000043">
    <property type="protein sequence ID" value="EJT51872.1"/>
    <property type="molecule type" value="Genomic_DNA"/>
</dbReference>
<feature type="region of interest" description="Disordered" evidence="1">
    <location>
        <begin position="37"/>
        <end position="57"/>
    </location>
</feature>
<dbReference type="KEGG" id="tasa:A1Q1_06869"/>
<accession>J6F9B7</accession>
<dbReference type="VEuPathDB" id="FungiDB:A1Q1_06869"/>
<feature type="region of interest" description="Disordered" evidence="1">
    <location>
        <begin position="295"/>
        <end position="338"/>
    </location>
</feature>
<gene>
    <name evidence="2" type="ORF">A1Q1_06869</name>
</gene>
<evidence type="ECO:0000313" key="3">
    <source>
        <dbReference type="Proteomes" id="UP000002748"/>
    </source>
</evidence>
<name>J6F9B7_TRIAS</name>
<evidence type="ECO:0000256" key="1">
    <source>
        <dbReference type="SAM" id="MobiDB-lite"/>
    </source>
</evidence>
<sequence>MLSTPSAPAPPELSLRYAYDPPSKNVGFTPSARKALQRSFSSTSTSPVLSAHPQPAPTVLPEAVQRSPIRDGALDASHPWLNASDRQNWILRLAMAITANDPIAATKAWRGLAGSLYPAERTGALFTRRDRDGGALLLQTHQRRPRAALADAIEGLTKSSAWLALCATGSKFSRLAVLPNSADAALVIAVEVSDTTKQKGWAIPLNEFLATATDTELDGLWAWDLKPRALDAGAVHTMWTTVRAIGTPGDEAKAAAHGAHVLARSTPVSTGHRGCRLAPAVPDCAASIPAPVPARLRCSRKSTPTPTSGSERRKRDFTPPPIGKEEERSAAKAYRAEKKRTKVTEWLDALSIDDSETDPEVEEHQCGLERECLLVFVGAGEFEEVMEHRVGSARPHSAGSAKST</sequence>